<reference evidence="1" key="1">
    <citation type="journal article" date="2023" name="Plant J.">
        <title>The genome of the king protea, Protea cynaroides.</title>
        <authorList>
            <person name="Chang J."/>
            <person name="Duong T.A."/>
            <person name="Schoeman C."/>
            <person name="Ma X."/>
            <person name="Roodt D."/>
            <person name="Barker N."/>
            <person name="Li Z."/>
            <person name="Van de Peer Y."/>
            <person name="Mizrachi E."/>
        </authorList>
    </citation>
    <scope>NUCLEOTIDE SEQUENCE</scope>
    <source>
        <tissue evidence="1">Young leaves</tissue>
    </source>
</reference>
<dbReference type="EMBL" id="JAMYWD010000010">
    <property type="protein sequence ID" value="KAJ4958094.1"/>
    <property type="molecule type" value="Genomic_DNA"/>
</dbReference>
<proteinExistence type="predicted"/>
<evidence type="ECO:0000313" key="2">
    <source>
        <dbReference type="Proteomes" id="UP001141806"/>
    </source>
</evidence>
<protein>
    <submittedName>
        <fullName evidence="1">Uncharacterized protein</fullName>
    </submittedName>
</protein>
<name>A0A9Q0H2N9_9MAGN</name>
<comment type="caution">
    <text evidence="1">The sequence shown here is derived from an EMBL/GenBank/DDBJ whole genome shotgun (WGS) entry which is preliminary data.</text>
</comment>
<organism evidence="1 2">
    <name type="scientific">Protea cynaroides</name>
    <dbReference type="NCBI Taxonomy" id="273540"/>
    <lineage>
        <taxon>Eukaryota</taxon>
        <taxon>Viridiplantae</taxon>
        <taxon>Streptophyta</taxon>
        <taxon>Embryophyta</taxon>
        <taxon>Tracheophyta</taxon>
        <taxon>Spermatophyta</taxon>
        <taxon>Magnoliopsida</taxon>
        <taxon>Proteales</taxon>
        <taxon>Proteaceae</taxon>
        <taxon>Protea</taxon>
    </lineage>
</organism>
<accession>A0A9Q0H2N9</accession>
<sequence length="117" mass="14095">MDLCGEKSPSRVKIKVIWRKLYDYVRYDLKEIAFHRCLIPPHIKKRRKLTLKERLEVLKEATGLYTASWVRYIGPDLRQMITENVKVKMENLMKQRKQLREKNPLHWRILVGNCCLS</sequence>
<evidence type="ECO:0000313" key="1">
    <source>
        <dbReference type="EMBL" id="KAJ4958094.1"/>
    </source>
</evidence>
<dbReference type="Proteomes" id="UP001141806">
    <property type="component" value="Unassembled WGS sequence"/>
</dbReference>
<dbReference type="AlphaFoldDB" id="A0A9Q0H2N9"/>
<gene>
    <name evidence="1" type="ORF">NE237_025205</name>
</gene>
<dbReference type="PANTHER" id="PTHR36064">
    <property type="entry name" value="EMBRYO DEFECTIVE 2735"/>
    <property type="match status" value="1"/>
</dbReference>
<keyword evidence="2" id="KW-1185">Reference proteome</keyword>
<dbReference type="OrthoDB" id="514706at2759"/>